<dbReference type="PRINTS" id="PR00368">
    <property type="entry name" value="FADPNR"/>
</dbReference>
<dbReference type="InterPro" id="IPR050982">
    <property type="entry name" value="Auxin_biosynth/cation_transpt"/>
</dbReference>
<keyword evidence="3" id="KW-1185">Reference proteome</keyword>
<evidence type="ECO:0000313" key="2">
    <source>
        <dbReference type="EMBL" id="MEK8032504.1"/>
    </source>
</evidence>
<dbReference type="PANTHER" id="PTHR43539">
    <property type="entry name" value="FLAVIN-BINDING MONOOXYGENASE-LIKE PROTEIN (AFU_ORTHOLOGUE AFUA_4G09220)"/>
    <property type="match status" value="1"/>
</dbReference>
<dbReference type="EMBL" id="JBBUTG010000010">
    <property type="protein sequence ID" value="MEK8032504.1"/>
    <property type="molecule type" value="Genomic_DNA"/>
</dbReference>
<dbReference type="InterPro" id="IPR036188">
    <property type="entry name" value="FAD/NAD-bd_sf"/>
</dbReference>
<keyword evidence="1" id="KW-0560">Oxidoreductase</keyword>
<gene>
    <name evidence="2" type="ORF">AACH06_16895</name>
</gene>
<accession>A0ABU9BTQ9</accession>
<evidence type="ECO:0000256" key="1">
    <source>
        <dbReference type="ARBA" id="ARBA00023002"/>
    </source>
</evidence>
<evidence type="ECO:0000313" key="3">
    <source>
        <dbReference type="Proteomes" id="UP001371218"/>
    </source>
</evidence>
<dbReference type="Proteomes" id="UP001371218">
    <property type="component" value="Unassembled WGS sequence"/>
</dbReference>
<sequence>MNKSLPVVVLGAGPVGLAAAAHLIQRGLKFVVLEAGPSVGTSLLHYGHVRLFSPWRYNVDRVMASLLTASGWAAPPDDGLPTAKEVVEQVLLPFARLPAVASALQLDTRVVSISREGFDKVKSAGREAAPFVIRAVRHGEAITLKAGAVIDATGTWFTPNPLGANGLPADGEAEHASRIAYGIPDVLGAQRARYAGHRTLVVGDGHSAANALLDLARLAQAEPNTTLAWAVRSTTPPRAFGGEDADALQARGQLGSELRRLRDRGGLSFYSGVRVSAVQTAGDGRMTVLGIGADGQPVRIQGIDEIICATGQRPDLSWLSELRVKLDPWLESAEALGPLIDPNLHSCGTVRPHGHRELSHPERDFYTVGVKSYGRAPTFLMATGFEQVRSVVAALDGDLAAADRVELDLPETGVCSAAPALASEGAEGCCGGPPRRNAAACCVLDEDKKAAGEAGCGCGPAAPATAGGATATRCCG</sequence>
<name>A0ABU9BTQ9_9BURK</name>
<proteinExistence type="predicted"/>
<dbReference type="Gene3D" id="3.50.50.60">
    <property type="entry name" value="FAD/NAD(P)-binding domain"/>
    <property type="match status" value="1"/>
</dbReference>
<comment type="caution">
    <text evidence="2">The sequence shown here is derived from an EMBL/GenBank/DDBJ whole genome shotgun (WGS) entry which is preliminary data.</text>
</comment>
<dbReference type="Pfam" id="PF13738">
    <property type="entry name" value="Pyr_redox_3"/>
    <property type="match status" value="1"/>
</dbReference>
<protein>
    <submittedName>
        <fullName evidence="2">NAD(P)-binding domain-containing protein</fullName>
    </submittedName>
</protein>
<dbReference type="SUPFAM" id="SSF51905">
    <property type="entry name" value="FAD/NAD(P)-binding domain"/>
    <property type="match status" value="1"/>
</dbReference>
<organism evidence="2 3">
    <name type="scientific">Ideonella lacteola</name>
    <dbReference type="NCBI Taxonomy" id="2984193"/>
    <lineage>
        <taxon>Bacteria</taxon>
        <taxon>Pseudomonadati</taxon>
        <taxon>Pseudomonadota</taxon>
        <taxon>Betaproteobacteria</taxon>
        <taxon>Burkholderiales</taxon>
        <taxon>Sphaerotilaceae</taxon>
        <taxon>Ideonella</taxon>
    </lineage>
</organism>
<dbReference type="PRINTS" id="PR00411">
    <property type="entry name" value="PNDRDTASEI"/>
</dbReference>
<dbReference type="RefSeq" id="WP_341426916.1">
    <property type="nucleotide sequence ID" value="NZ_JBBUTG010000010.1"/>
</dbReference>
<dbReference type="PANTHER" id="PTHR43539:SF78">
    <property type="entry name" value="FLAVIN-CONTAINING MONOOXYGENASE"/>
    <property type="match status" value="1"/>
</dbReference>
<reference evidence="2 3" key="1">
    <citation type="submission" date="2024-04" db="EMBL/GenBank/DDBJ databases">
        <title>Novel species of the genus Ideonella isolated from streams.</title>
        <authorList>
            <person name="Lu H."/>
        </authorList>
    </citation>
    <scope>NUCLEOTIDE SEQUENCE [LARGE SCALE GENOMIC DNA]</scope>
    <source>
        <strain evidence="2 3">DXS29W</strain>
    </source>
</reference>